<dbReference type="AlphaFoldDB" id="A0AAX4HND9"/>
<dbReference type="RefSeq" id="WP_321394326.1">
    <property type="nucleotide sequence ID" value="NZ_CP139487.1"/>
</dbReference>
<feature type="transmembrane region" description="Helical" evidence="1">
    <location>
        <begin position="65"/>
        <end position="92"/>
    </location>
</feature>
<evidence type="ECO:0000313" key="2">
    <source>
        <dbReference type="EMBL" id="WPU64810.1"/>
    </source>
</evidence>
<keyword evidence="1" id="KW-0812">Transmembrane</keyword>
<keyword evidence="1" id="KW-1133">Transmembrane helix</keyword>
<dbReference type="KEGG" id="psti:SOO65_19125"/>
<feature type="transmembrane region" description="Helical" evidence="1">
    <location>
        <begin position="98"/>
        <end position="119"/>
    </location>
</feature>
<organism evidence="2 3">
    <name type="scientific">Peredibacter starrii</name>
    <dbReference type="NCBI Taxonomy" id="28202"/>
    <lineage>
        <taxon>Bacteria</taxon>
        <taxon>Pseudomonadati</taxon>
        <taxon>Bdellovibrionota</taxon>
        <taxon>Bacteriovoracia</taxon>
        <taxon>Bacteriovoracales</taxon>
        <taxon>Bacteriovoracaceae</taxon>
        <taxon>Peredibacter</taxon>
    </lineage>
</organism>
<dbReference type="Pfam" id="PF07843">
    <property type="entry name" value="DUF1634"/>
    <property type="match status" value="1"/>
</dbReference>
<proteinExistence type="predicted"/>
<feature type="transmembrane region" description="Helical" evidence="1">
    <location>
        <begin position="14"/>
        <end position="32"/>
    </location>
</feature>
<evidence type="ECO:0000313" key="3">
    <source>
        <dbReference type="Proteomes" id="UP001324634"/>
    </source>
</evidence>
<name>A0AAX4HND9_9BACT</name>
<reference evidence="2 3" key="1">
    <citation type="submission" date="2023-11" db="EMBL/GenBank/DDBJ databases">
        <title>Peredibacter starrii A3.12.</title>
        <authorList>
            <person name="Mitchell R.J."/>
        </authorList>
    </citation>
    <scope>NUCLEOTIDE SEQUENCE [LARGE SCALE GENOMIC DNA]</scope>
    <source>
        <strain evidence="2 3">A3.12</strain>
    </source>
</reference>
<protein>
    <submittedName>
        <fullName evidence="2">DUF1634 domain-containing protein</fullName>
    </submittedName>
</protein>
<keyword evidence="3" id="KW-1185">Reference proteome</keyword>
<dbReference type="Proteomes" id="UP001324634">
    <property type="component" value="Chromosome"/>
</dbReference>
<evidence type="ECO:0000256" key="1">
    <source>
        <dbReference type="SAM" id="Phobius"/>
    </source>
</evidence>
<dbReference type="EMBL" id="CP139487">
    <property type="protein sequence ID" value="WPU64810.1"/>
    <property type="molecule type" value="Genomic_DNA"/>
</dbReference>
<gene>
    <name evidence="2" type="ORF">SOO65_19125</name>
</gene>
<accession>A0AAX4HND9</accession>
<sequence>MNEIESLELKISKFLRVGVLVAAAFMFVGWMMQFKLTANPFFNFSTYDQIPFMDMIQHHIMRKNYGALISYFGLIVLISLPLIRVTLTGFLFLKQKEYVLAGVAFLVLFGLIISFVFGFEH</sequence>
<keyword evidence="1" id="KW-0472">Membrane</keyword>
<dbReference type="InterPro" id="IPR012861">
    <property type="entry name" value="DUF1634"/>
</dbReference>